<gene>
    <name evidence="14" type="ORF">M0R45_026814</name>
</gene>
<keyword evidence="15" id="KW-1185">Reference proteome</keyword>
<feature type="domain" description="RNA polymerase Rpb2" evidence="9">
    <location>
        <begin position="198"/>
        <end position="372"/>
    </location>
</feature>
<dbReference type="EMBL" id="JBEDUW010000005">
    <property type="protein sequence ID" value="KAK9929728.1"/>
    <property type="molecule type" value="Genomic_DNA"/>
</dbReference>
<dbReference type="Pfam" id="PF04566">
    <property type="entry name" value="RNA_pol_Rpb2_4"/>
    <property type="match status" value="1"/>
</dbReference>
<name>A0AAW1X1C8_RUBAR</name>
<comment type="catalytic activity">
    <reaction evidence="7">
        <text>RNA(n) + a ribonucleoside 5'-triphosphate = RNA(n+1) + diphosphate</text>
        <dbReference type="Rhea" id="RHEA:21248"/>
        <dbReference type="Rhea" id="RHEA-COMP:14527"/>
        <dbReference type="Rhea" id="RHEA-COMP:17342"/>
        <dbReference type="ChEBI" id="CHEBI:33019"/>
        <dbReference type="ChEBI" id="CHEBI:61557"/>
        <dbReference type="ChEBI" id="CHEBI:140395"/>
        <dbReference type="EC" id="2.7.7.6"/>
    </reaction>
</comment>
<evidence type="ECO:0000259" key="13">
    <source>
        <dbReference type="Pfam" id="PF04567"/>
    </source>
</evidence>
<accession>A0AAW1X1C8</accession>
<dbReference type="Gene3D" id="3.90.1070.20">
    <property type="match status" value="1"/>
</dbReference>
<proteinExistence type="inferred from homology"/>
<keyword evidence="4" id="KW-0808">Transferase</keyword>
<evidence type="ECO:0000256" key="8">
    <source>
        <dbReference type="RuleBase" id="RU000434"/>
    </source>
</evidence>
<dbReference type="PANTHER" id="PTHR20856">
    <property type="entry name" value="DNA-DIRECTED RNA POLYMERASE I SUBUNIT 2"/>
    <property type="match status" value="1"/>
</dbReference>
<feature type="domain" description="RNA polymerase Rpb2" evidence="13">
    <location>
        <begin position="634"/>
        <end position="666"/>
    </location>
</feature>
<evidence type="ECO:0000259" key="9">
    <source>
        <dbReference type="Pfam" id="PF04561"/>
    </source>
</evidence>
<sequence length="690" mass="76724">MGVPVKSLLDPNENNHPVSAIDKQFLAAPIKSAADKFALLPELLKVRGIVREHLDSFNYFVNTGIKRIVRANDRIVCREDPRIYIRFLDVEIGNASVTRDGVTDEVAPHTCRLSDVTYSAPIKVSVEYVEGLHDPTPRRKDGIEIGRLPIMLRSCKCALTGKSESELAKMGECPLDPGGYFVIKGSERVLLIQEQLSKNRIIIDKDNKGNVNASVTSSTEKVKSKTVIQFDKTQKKISLQLNSFDAKKIPIMVVMKAMGVQSDQEVVQMLGRDPRYGALLLPSIEECAKLEIYSKEQALAYLEGKVVKKGQNRSSSDMVISALADVLLANVPVSRGNFYPKCLYVGVMLRRMMDAVLNKGAMDDTDYVGNKRFELSGQLISLLFEDSFKTMIESARKEMETQILPKAKPGRSLNLLSLIRKSRMSHELERALSTGNFNIQRFRMKKSGVTQVLTRLSFIGALGSMTKTKPQVEKSVKVSGPRALQPSQWGMLCPCDTPEGGDIGLVKNLALMAHVTTDEEESPLISLCYSLGVEDLAQLSAEELHSQRSFLVFFNGNILGVHRRPQRFATVMRKLRRAGKIGQFVSVFVNEKQTCVQIASDGGRVCRPLIIADRGISRVKEHHIEELKAGYRSFDDFLNEGLIEYLDVNEQNNALIALYENQATAETSHIEIEPLAILGVIAGLIPYPHC</sequence>
<dbReference type="InterPro" id="IPR015712">
    <property type="entry name" value="DNA-dir_RNA_pol_su2"/>
</dbReference>
<dbReference type="GO" id="GO:0006351">
    <property type="term" value="P:DNA-templated transcription"/>
    <property type="evidence" value="ECO:0007669"/>
    <property type="project" value="InterPro"/>
</dbReference>
<dbReference type="GO" id="GO:0000428">
    <property type="term" value="C:DNA-directed RNA polymerase complex"/>
    <property type="evidence" value="ECO:0007669"/>
    <property type="project" value="UniProtKB-KW"/>
</dbReference>
<organism evidence="14 15">
    <name type="scientific">Rubus argutus</name>
    <name type="common">Southern blackberry</name>
    <dbReference type="NCBI Taxonomy" id="59490"/>
    <lineage>
        <taxon>Eukaryota</taxon>
        <taxon>Viridiplantae</taxon>
        <taxon>Streptophyta</taxon>
        <taxon>Embryophyta</taxon>
        <taxon>Tracheophyta</taxon>
        <taxon>Spermatophyta</taxon>
        <taxon>Magnoliopsida</taxon>
        <taxon>eudicotyledons</taxon>
        <taxon>Gunneridae</taxon>
        <taxon>Pentapetalae</taxon>
        <taxon>rosids</taxon>
        <taxon>fabids</taxon>
        <taxon>Rosales</taxon>
        <taxon>Rosaceae</taxon>
        <taxon>Rosoideae</taxon>
        <taxon>Rosoideae incertae sedis</taxon>
        <taxon>Rubus</taxon>
    </lineage>
</organism>
<comment type="caution">
    <text evidence="14">The sequence shown here is derived from an EMBL/GenBank/DDBJ whole genome shotgun (WGS) entry which is preliminary data.</text>
</comment>
<feature type="domain" description="RNA polymerase Rpb2" evidence="11">
    <location>
        <begin position="451"/>
        <end position="515"/>
    </location>
</feature>
<dbReference type="InterPro" id="IPR007647">
    <property type="entry name" value="RNA_pol_Rpb2_5"/>
</dbReference>
<dbReference type="FunFam" id="3.90.1110.10:FF:000006">
    <property type="entry name" value="DNA-directed RNA polymerase subunit beta"/>
    <property type="match status" value="1"/>
</dbReference>
<reference evidence="14 15" key="1">
    <citation type="journal article" date="2023" name="G3 (Bethesda)">
        <title>A chromosome-length genome assembly and annotation of blackberry (Rubus argutus, cv. 'Hillquist').</title>
        <authorList>
            <person name="Bruna T."/>
            <person name="Aryal R."/>
            <person name="Dudchenko O."/>
            <person name="Sargent D.J."/>
            <person name="Mead D."/>
            <person name="Buti M."/>
            <person name="Cavallini A."/>
            <person name="Hytonen T."/>
            <person name="Andres J."/>
            <person name="Pham M."/>
            <person name="Weisz D."/>
            <person name="Mascagni F."/>
            <person name="Usai G."/>
            <person name="Natali L."/>
            <person name="Bassil N."/>
            <person name="Fernandez G.E."/>
            <person name="Lomsadze A."/>
            <person name="Armour M."/>
            <person name="Olukolu B."/>
            <person name="Poorten T."/>
            <person name="Britton C."/>
            <person name="Davik J."/>
            <person name="Ashrafi H."/>
            <person name="Aiden E.L."/>
            <person name="Borodovsky M."/>
            <person name="Worthington M."/>
        </authorList>
    </citation>
    <scope>NUCLEOTIDE SEQUENCE [LARGE SCALE GENOMIC DNA]</scope>
    <source>
        <strain evidence="14">PI 553951</strain>
    </source>
</reference>
<dbReference type="GO" id="GO:0032549">
    <property type="term" value="F:ribonucleoside binding"/>
    <property type="evidence" value="ECO:0007669"/>
    <property type="project" value="InterPro"/>
</dbReference>
<dbReference type="Pfam" id="PF04563">
    <property type="entry name" value="RNA_pol_Rpb2_1"/>
    <property type="match status" value="1"/>
</dbReference>
<dbReference type="InterPro" id="IPR007644">
    <property type="entry name" value="RNA_pol_bsu_protrusion"/>
</dbReference>
<comment type="similarity">
    <text evidence="1 8">Belongs to the RNA polymerase beta chain family.</text>
</comment>
<dbReference type="AlphaFoldDB" id="A0AAW1X1C8"/>
<evidence type="ECO:0000256" key="1">
    <source>
        <dbReference type="ARBA" id="ARBA00006835"/>
    </source>
</evidence>
<evidence type="ECO:0000259" key="10">
    <source>
        <dbReference type="Pfam" id="PF04563"/>
    </source>
</evidence>
<dbReference type="FunFam" id="3.90.1100.10:FF:000014">
    <property type="entry name" value="DNA-directed RNA polymerase subunit beta"/>
    <property type="match status" value="1"/>
</dbReference>
<keyword evidence="6" id="KW-0804">Transcription</keyword>
<dbReference type="Pfam" id="PF04565">
    <property type="entry name" value="RNA_pol_Rpb2_3"/>
    <property type="match status" value="1"/>
</dbReference>
<dbReference type="SUPFAM" id="SSF64484">
    <property type="entry name" value="beta and beta-prime subunits of DNA dependent RNA-polymerase"/>
    <property type="match status" value="1"/>
</dbReference>
<dbReference type="Pfam" id="PF04567">
    <property type="entry name" value="RNA_pol_Rpb2_5"/>
    <property type="match status" value="1"/>
</dbReference>
<dbReference type="InterPro" id="IPR007645">
    <property type="entry name" value="RNA_pol_Rpb2_3"/>
</dbReference>
<dbReference type="Pfam" id="PF04561">
    <property type="entry name" value="RNA_pol_Rpb2_2"/>
    <property type="match status" value="1"/>
</dbReference>
<evidence type="ECO:0000256" key="2">
    <source>
        <dbReference type="ARBA" id="ARBA00012418"/>
    </source>
</evidence>
<evidence type="ECO:0000259" key="11">
    <source>
        <dbReference type="Pfam" id="PF04565"/>
    </source>
</evidence>
<evidence type="ECO:0000313" key="15">
    <source>
        <dbReference type="Proteomes" id="UP001457282"/>
    </source>
</evidence>
<protein>
    <recommendedName>
        <fullName evidence="2">DNA-directed RNA polymerase</fullName>
        <ecNumber evidence="2">2.7.7.6</ecNumber>
    </recommendedName>
</protein>
<evidence type="ECO:0000256" key="4">
    <source>
        <dbReference type="ARBA" id="ARBA00022679"/>
    </source>
</evidence>
<evidence type="ECO:0000256" key="5">
    <source>
        <dbReference type="ARBA" id="ARBA00022695"/>
    </source>
</evidence>
<feature type="domain" description="RNA polymerase Rpb2" evidence="12">
    <location>
        <begin position="552"/>
        <end position="612"/>
    </location>
</feature>
<evidence type="ECO:0000256" key="7">
    <source>
        <dbReference type="ARBA" id="ARBA00048552"/>
    </source>
</evidence>
<dbReference type="FunFam" id="3.90.1070.20:FF:000002">
    <property type="entry name" value="DNA-directed RNA polymerase subunit beta"/>
    <property type="match status" value="1"/>
</dbReference>
<dbReference type="InterPro" id="IPR037034">
    <property type="entry name" value="RNA_pol_Rpb2_2_sf"/>
</dbReference>
<evidence type="ECO:0000256" key="6">
    <source>
        <dbReference type="ARBA" id="ARBA00023163"/>
    </source>
</evidence>
<dbReference type="Proteomes" id="UP001457282">
    <property type="component" value="Unassembled WGS sequence"/>
</dbReference>
<dbReference type="GO" id="GO:0003899">
    <property type="term" value="F:DNA-directed RNA polymerase activity"/>
    <property type="evidence" value="ECO:0007669"/>
    <property type="project" value="UniProtKB-EC"/>
</dbReference>
<feature type="domain" description="RNA polymerase beta subunit protrusion" evidence="10">
    <location>
        <begin position="49"/>
        <end position="403"/>
    </location>
</feature>
<keyword evidence="3" id="KW-0240">DNA-directed RNA polymerase</keyword>
<dbReference type="Gene3D" id="3.90.1110.10">
    <property type="entry name" value="RNA polymerase Rpb2, domain 2"/>
    <property type="match status" value="1"/>
</dbReference>
<dbReference type="InterPro" id="IPR007646">
    <property type="entry name" value="RNA_pol_Rpb2_4"/>
</dbReference>
<dbReference type="EC" id="2.7.7.6" evidence="2"/>
<evidence type="ECO:0000256" key="3">
    <source>
        <dbReference type="ARBA" id="ARBA00022478"/>
    </source>
</evidence>
<dbReference type="Gene3D" id="3.90.1100.10">
    <property type="match status" value="1"/>
</dbReference>
<dbReference type="GO" id="GO:0003677">
    <property type="term" value="F:DNA binding"/>
    <property type="evidence" value="ECO:0007669"/>
    <property type="project" value="InterPro"/>
</dbReference>
<evidence type="ECO:0000259" key="12">
    <source>
        <dbReference type="Pfam" id="PF04566"/>
    </source>
</evidence>
<keyword evidence="5" id="KW-0548">Nucleotidyltransferase</keyword>
<evidence type="ECO:0000313" key="14">
    <source>
        <dbReference type="EMBL" id="KAK9929728.1"/>
    </source>
</evidence>
<dbReference type="InterPro" id="IPR007642">
    <property type="entry name" value="RNA_pol_Rpb2_2"/>
</dbReference>